<dbReference type="EMBL" id="QKLW01000005">
    <property type="protein sequence ID" value="PYF80952.1"/>
    <property type="molecule type" value="Genomic_DNA"/>
</dbReference>
<dbReference type="GO" id="GO:0030638">
    <property type="term" value="P:polyketide metabolic process"/>
    <property type="evidence" value="ECO:0007669"/>
    <property type="project" value="InterPro"/>
</dbReference>
<proteinExistence type="predicted"/>
<organism evidence="3 4">
    <name type="scientific">Marinomonas alcarazii</name>
    <dbReference type="NCBI Taxonomy" id="491949"/>
    <lineage>
        <taxon>Bacteria</taxon>
        <taxon>Pseudomonadati</taxon>
        <taxon>Pseudomonadota</taxon>
        <taxon>Gammaproteobacteria</taxon>
        <taxon>Oceanospirillales</taxon>
        <taxon>Oceanospirillaceae</taxon>
        <taxon>Marinomonas</taxon>
    </lineage>
</organism>
<feature type="domain" description="SnoaL-like" evidence="2">
    <location>
        <begin position="64"/>
        <end position="160"/>
    </location>
</feature>
<dbReference type="Proteomes" id="UP000247551">
    <property type="component" value="Unassembled WGS sequence"/>
</dbReference>
<keyword evidence="4" id="KW-1185">Reference proteome</keyword>
<dbReference type="RefSeq" id="WP_110575754.1">
    <property type="nucleotide sequence ID" value="NZ_QKLW01000005.1"/>
</dbReference>
<gene>
    <name evidence="3" type="ORF">DFP75_10542</name>
</gene>
<evidence type="ECO:0000313" key="3">
    <source>
        <dbReference type="EMBL" id="PYF80952.1"/>
    </source>
</evidence>
<feature type="signal peptide" evidence="1">
    <location>
        <begin position="1"/>
        <end position="20"/>
    </location>
</feature>
<protein>
    <submittedName>
        <fullName evidence="3">Putative SnoaL-like aldol condensation-catalyzing enzyme</fullName>
    </submittedName>
</protein>
<sequence length="174" mass="19477">MKRVFLAAFLAAVTNIPAYADQSAAISPATPVVARADADALFVSDDPKLHANKQVVYNILKVLLEANQWDRAPEFIDKDYIQHNPNAANGRDAVVYFFTEILKTKPKPVADKLNWPVAEVMAEGDLVTVITRRKVKTENGTYTTAWFDTWRIKDGKAMEHWDSSLMNESPDLSP</sequence>
<name>A0A318UWN6_9GAMM</name>
<dbReference type="AlphaFoldDB" id="A0A318UWN6"/>
<dbReference type="Pfam" id="PF12680">
    <property type="entry name" value="SnoaL_2"/>
    <property type="match status" value="1"/>
</dbReference>
<dbReference type="SUPFAM" id="SSF54427">
    <property type="entry name" value="NTF2-like"/>
    <property type="match status" value="1"/>
</dbReference>
<evidence type="ECO:0000256" key="1">
    <source>
        <dbReference type="SAM" id="SignalP"/>
    </source>
</evidence>
<dbReference type="InterPro" id="IPR032710">
    <property type="entry name" value="NTF2-like_dom_sf"/>
</dbReference>
<keyword evidence="1" id="KW-0732">Signal</keyword>
<dbReference type="PANTHER" id="PTHR38436">
    <property type="entry name" value="POLYKETIDE CYCLASE SNOAL-LIKE DOMAIN"/>
    <property type="match status" value="1"/>
</dbReference>
<dbReference type="InterPro" id="IPR037401">
    <property type="entry name" value="SnoaL-like"/>
</dbReference>
<feature type="chain" id="PRO_5016348020" evidence="1">
    <location>
        <begin position="21"/>
        <end position="174"/>
    </location>
</feature>
<dbReference type="Gene3D" id="3.10.450.50">
    <property type="match status" value="1"/>
</dbReference>
<evidence type="ECO:0000313" key="4">
    <source>
        <dbReference type="Proteomes" id="UP000247551"/>
    </source>
</evidence>
<evidence type="ECO:0000259" key="2">
    <source>
        <dbReference type="Pfam" id="PF12680"/>
    </source>
</evidence>
<reference evidence="3 4" key="1">
    <citation type="submission" date="2018-06" db="EMBL/GenBank/DDBJ databases">
        <title>Genomic Encyclopedia of Type Strains, Phase III (KMG-III): the genomes of soil and plant-associated and newly described type strains.</title>
        <authorList>
            <person name="Whitman W."/>
        </authorList>
    </citation>
    <scope>NUCLEOTIDE SEQUENCE [LARGE SCALE GENOMIC DNA]</scope>
    <source>
        <strain evidence="3 4">CECT 7730</strain>
    </source>
</reference>
<comment type="caution">
    <text evidence="3">The sequence shown here is derived from an EMBL/GenBank/DDBJ whole genome shotgun (WGS) entry which is preliminary data.</text>
</comment>
<dbReference type="PANTHER" id="PTHR38436:SF1">
    <property type="entry name" value="ESTER CYCLASE"/>
    <property type="match status" value="1"/>
</dbReference>
<accession>A0A318UWN6</accession>
<dbReference type="InterPro" id="IPR009959">
    <property type="entry name" value="Cyclase_SnoaL-like"/>
</dbReference>